<evidence type="ECO:0000313" key="6">
    <source>
        <dbReference type="Proteomes" id="UP000193577"/>
    </source>
</evidence>
<evidence type="ECO:0000256" key="3">
    <source>
        <dbReference type="ARBA" id="ARBA00022490"/>
    </source>
</evidence>
<dbReference type="RefSeq" id="WP_069393914.1">
    <property type="nucleotide sequence ID" value="NZ_AP022594.1"/>
</dbReference>
<evidence type="ECO:0000256" key="4">
    <source>
        <dbReference type="ARBA" id="ARBA00023186"/>
    </source>
</evidence>
<gene>
    <name evidence="5" type="ORF">B8W67_19920</name>
</gene>
<dbReference type="OrthoDB" id="4743002at2"/>
<dbReference type="Proteomes" id="UP000193577">
    <property type="component" value="Unassembled WGS sequence"/>
</dbReference>
<comment type="similarity">
    <text evidence="2">Belongs to the EspG family.</text>
</comment>
<dbReference type="GO" id="GO:0005737">
    <property type="term" value="C:cytoplasm"/>
    <property type="evidence" value="ECO:0007669"/>
    <property type="project" value="UniProtKB-SubCell"/>
</dbReference>
<dbReference type="EMBL" id="NCXO01000093">
    <property type="protein sequence ID" value="OSC23196.1"/>
    <property type="molecule type" value="Genomic_DNA"/>
</dbReference>
<protein>
    <submittedName>
        <fullName evidence="5">ESX secretion-associated protein EspG</fullName>
    </submittedName>
</protein>
<dbReference type="InterPro" id="IPR025734">
    <property type="entry name" value="EspG"/>
</dbReference>
<evidence type="ECO:0000256" key="2">
    <source>
        <dbReference type="ARBA" id="ARBA00006411"/>
    </source>
</evidence>
<accession>A0A7I7S7Y2</accession>
<keyword evidence="4" id="KW-0143">Chaperone</keyword>
<dbReference type="AlphaFoldDB" id="A0A7I7S7Y2"/>
<proteinExistence type="inferred from homology"/>
<name>A0A7I7S7Y2_9MYCO</name>
<comment type="caution">
    <text evidence="5">The sequence shown here is derived from an EMBL/GenBank/DDBJ whole genome shotgun (WGS) entry which is preliminary data.</text>
</comment>
<dbReference type="Pfam" id="PF14011">
    <property type="entry name" value="ESX-1_EspG"/>
    <property type="match status" value="1"/>
</dbReference>
<sequence length="320" mass="34630">MDQHNSRTDITVNVEGFWLLQALLDIRHVAPELRCRPFVSTTESTDWLKEHPGMAVMREQGIVVDDELTVNEDVAARMRVLAVPDIEVVALLSHGKLRYGVSEEAIEQHQAAAEEGGEQSLDGQPVGTRDIPDNEFRVVLARRDDHWVSAVRVGTDITVDDVSVTDAASIAALVTGALESINHADPAAITAVNVPLEEMLSATKSWQSAGFNVFSSGDLRRMGLTAATIAALGQALSEPAAEAAIYARQYRDDARESSASVLSLKDGAAGRLAMYQQARTVGSSQKWLAICPATPQLVQVGVQTVLDTVPFGAWRTHRRV</sequence>
<organism evidence="5 6">
    <name type="scientific">Mycolicibacillus koreensis</name>
    <dbReference type="NCBI Taxonomy" id="1069220"/>
    <lineage>
        <taxon>Bacteria</taxon>
        <taxon>Bacillati</taxon>
        <taxon>Actinomycetota</taxon>
        <taxon>Actinomycetes</taxon>
        <taxon>Mycobacteriales</taxon>
        <taxon>Mycobacteriaceae</taxon>
        <taxon>Mycolicibacillus</taxon>
    </lineage>
</organism>
<evidence type="ECO:0000313" key="5">
    <source>
        <dbReference type="EMBL" id="OSC23196.1"/>
    </source>
</evidence>
<keyword evidence="3" id="KW-0963">Cytoplasm</keyword>
<comment type="subcellular location">
    <subcellularLocation>
        <location evidence="1">Cytoplasm</location>
    </subcellularLocation>
</comment>
<keyword evidence="6" id="KW-1185">Reference proteome</keyword>
<evidence type="ECO:0000256" key="1">
    <source>
        <dbReference type="ARBA" id="ARBA00004496"/>
    </source>
</evidence>
<reference evidence="5 6" key="1">
    <citation type="submission" date="2017-04" db="EMBL/GenBank/DDBJ databases">
        <title>The new phylogeny of genus Mycobacterium.</title>
        <authorList>
            <person name="Tortoli E."/>
            <person name="Trovato A."/>
            <person name="Cirillo D.M."/>
        </authorList>
    </citation>
    <scope>NUCLEOTIDE SEQUENCE [LARGE SCALE GENOMIC DNA]</scope>
    <source>
        <strain evidence="5 6">KCTC 19819</strain>
    </source>
</reference>